<evidence type="ECO:0000313" key="7">
    <source>
        <dbReference type="EMBL" id="MEA5391694.1"/>
    </source>
</evidence>
<evidence type="ECO:0000256" key="4">
    <source>
        <dbReference type="ARBA" id="ARBA00022989"/>
    </source>
</evidence>
<dbReference type="PANTHER" id="PTHR11706">
    <property type="entry name" value="SOLUTE CARRIER PROTEIN FAMILY 11 MEMBER"/>
    <property type="match status" value="1"/>
</dbReference>
<keyword evidence="3 6" id="KW-0812">Transmembrane</keyword>
<keyword evidence="8" id="KW-1185">Reference proteome</keyword>
<comment type="caution">
    <text evidence="7">The sequence shown here is derived from an EMBL/GenBank/DDBJ whole genome shotgun (WGS) entry which is preliminary data.</text>
</comment>
<feature type="transmembrane region" description="Helical" evidence="6">
    <location>
        <begin position="168"/>
        <end position="187"/>
    </location>
</feature>
<proteinExistence type="inferred from homology"/>
<reference evidence="7 8" key="1">
    <citation type="submission" date="2023-12" db="EMBL/GenBank/DDBJ databases">
        <title>Baltic Sea Cyanobacteria.</title>
        <authorList>
            <person name="Delbaje E."/>
            <person name="Fewer D.P."/>
            <person name="Shishido T.K."/>
        </authorList>
    </citation>
    <scope>NUCLEOTIDE SEQUENCE [LARGE SCALE GENOMIC DNA]</scope>
    <source>
        <strain evidence="7 8">UHCC 0139</strain>
    </source>
</reference>
<feature type="transmembrane region" description="Helical" evidence="6">
    <location>
        <begin position="139"/>
        <end position="156"/>
    </location>
</feature>
<evidence type="ECO:0000313" key="8">
    <source>
        <dbReference type="Proteomes" id="UP001304461"/>
    </source>
</evidence>
<comment type="similarity">
    <text evidence="6">Belongs to the NRAMP family.</text>
</comment>
<dbReference type="NCBIfam" id="NF001923">
    <property type="entry name" value="PRK00701.1"/>
    <property type="match status" value="1"/>
</dbReference>
<evidence type="ECO:0000256" key="1">
    <source>
        <dbReference type="ARBA" id="ARBA00004141"/>
    </source>
</evidence>
<keyword evidence="6" id="KW-1003">Cell membrane</keyword>
<feature type="transmembrane region" description="Helical" evidence="6">
    <location>
        <begin position="207"/>
        <end position="228"/>
    </location>
</feature>
<feature type="transmembrane region" description="Helical" evidence="6">
    <location>
        <begin position="295"/>
        <end position="316"/>
    </location>
</feature>
<dbReference type="PRINTS" id="PR00447">
    <property type="entry name" value="NATRESASSCMP"/>
</dbReference>
<dbReference type="InterPro" id="IPR001046">
    <property type="entry name" value="NRAMP_fam"/>
</dbReference>
<comment type="function">
    <text evidence="6">H(+)-stimulated, divalent metal cation uptake system.</text>
</comment>
<dbReference type="HAMAP" id="MF_00221">
    <property type="entry name" value="NRAMP"/>
    <property type="match status" value="1"/>
</dbReference>
<keyword evidence="5 6" id="KW-0472">Membrane</keyword>
<dbReference type="Pfam" id="PF01566">
    <property type="entry name" value="Nramp"/>
    <property type="match status" value="1"/>
</dbReference>
<evidence type="ECO:0000256" key="3">
    <source>
        <dbReference type="ARBA" id="ARBA00022692"/>
    </source>
</evidence>
<evidence type="ECO:0000256" key="2">
    <source>
        <dbReference type="ARBA" id="ARBA00022448"/>
    </source>
</evidence>
<dbReference type="PANTHER" id="PTHR11706:SF33">
    <property type="entry name" value="NATURAL RESISTANCE-ASSOCIATED MACROPHAGE PROTEIN 2"/>
    <property type="match status" value="1"/>
</dbReference>
<keyword evidence="2 6" id="KW-0813">Transport</keyword>
<protein>
    <recommendedName>
        <fullName evidence="6">Divalent metal cation transporter MntH</fullName>
    </recommendedName>
</protein>
<keyword evidence="6" id="KW-0769">Symport</keyword>
<dbReference type="EMBL" id="JAYGHX010000006">
    <property type="protein sequence ID" value="MEA5391694.1"/>
    <property type="molecule type" value="Genomic_DNA"/>
</dbReference>
<feature type="transmembrane region" description="Helical" evidence="6">
    <location>
        <begin position="347"/>
        <end position="365"/>
    </location>
</feature>
<feature type="transmembrane region" description="Helical" evidence="6">
    <location>
        <begin position="107"/>
        <end position="133"/>
    </location>
</feature>
<gene>
    <name evidence="6" type="primary">mntH</name>
    <name evidence="7" type="ORF">VB738_10540</name>
</gene>
<organism evidence="7 8">
    <name type="scientific">Cyanobium gracile UHCC 0139</name>
    <dbReference type="NCBI Taxonomy" id="3110308"/>
    <lineage>
        <taxon>Bacteria</taxon>
        <taxon>Bacillati</taxon>
        <taxon>Cyanobacteriota</taxon>
        <taxon>Cyanophyceae</taxon>
        <taxon>Synechococcales</taxon>
        <taxon>Prochlorococcaceae</taxon>
        <taxon>Cyanobium</taxon>
    </lineage>
</organism>
<dbReference type="NCBIfam" id="TIGR01197">
    <property type="entry name" value="nramp"/>
    <property type="match status" value="1"/>
</dbReference>
<feature type="transmembrane region" description="Helical" evidence="6">
    <location>
        <begin position="63"/>
        <end position="86"/>
    </location>
</feature>
<feature type="transmembrane region" description="Helical" evidence="6">
    <location>
        <begin position="408"/>
        <end position="429"/>
    </location>
</feature>
<accession>A0ABU5RV67</accession>
<dbReference type="RefSeq" id="WP_323305715.1">
    <property type="nucleotide sequence ID" value="NZ_JAYGHX010000006.1"/>
</dbReference>
<name>A0ABU5RV67_9CYAN</name>
<comment type="subcellular location">
    <subcellularLocation>
        <location evidence="6">Cell membrane</location>
        <topology evidence="6">Multi-pass membrane protein</topology>
    </subcellularLocation>
    <subcellularLocation>
        <location evidence="1">Membrane</location>
        <topology evidence="1">Multi-pass membrane protein</topology>
    </subcellularLocation>
</comment>
<evidence type="ECO:0000256" key="5">
    <source>
        <dbReference type="ARBA" id="ARBA00023136"/>
    </source>
</evidence>
<keyword evidence="4 6" id="KW-1133">Transmembrane helix</keyword>
<sequence length="436" mass="46636">MPDAPLGTAARIDTQAVEVPAGLGTLRTFLRVLGPGYLVAVGYMDPGNWATDLAAGSQFGYRLLWVIGLSSLMAMVLQSLCCRLGIATRLDLAQACSQLLPRFCRIPLWLLAEVAIIACDLAELVGSAIALQLLFGLPLPWGVGLTAADTLLLLALQRFGIRRLEALVIALVALVGGCFAVEMLLLQPDWGQVSLGFLPQAASLRDGQQLFLAAGILGATVMPHNLYLHSSLVQTRLWAGGRGTQRRALAFSTWDTLIALSLAFLINVSILVLAAGSFYGRLPQPVTDLSEAYRLLTPMLGTSLASVLFGVALLAAGQSSTLTATMAGQIVMEGFLQIRLPDWKRRLLTRGLALIPAMATVILFGERATTNLLVLSQVVLSLQLPFAVIPLVWFCGRRGLMGELRAPLWLQAAGWLCASVIVMINLSWLSAVLRGG</sequence>
<dbReference type="Proteomes" id="UP001304461">
    <property type="component" value="Unassembled WGS sequence"/>
</dbReference>
<feature type="transmembrane region" description="Helical" evidence="6">
    <location>
        <begin position="371"/>
        <end position="396"/>
    </location>
</feature>
<dbReference type="NCBIfam" id="NF037982">
    <property type="entry name" value="Nramp_1"/>
    <property type="match status" value="1"/>
</dbReference>
<evidence type="ECO:0000256" key="6">
    <source>
        <dbReference type="HAMAP-Rule" id="MF_00221"/>
    </source>
</evidence>
<keyword evidence="6" id="KW-0406">Ion transport</keyword>
<feature type="transmembrane region" description="Helical" evidence="6">
    <location>
        <begin position="249"/>
        <end position="275"/>
    </location>
</feature>